<dbReference type="InterPro" id="IPR050739">
    <property type="entry name" value="MFP"/>
</dbReference>
<evidence type="ECO:0000256" key="1">
    <source>
        <dbReference type="SAM" id="Coils"/>
    </source>
</evidence>
<protein>
    <submittedName>
        <fullName evidence="3">Multidrug resistance efflux pump</fullName>
    </submittedName>
</protein>
<dbReference type="RefSeq" id="WP_093365256.1">
    <property type="nucleotide sequence ID" value="NZ_FNCW01000002.1"/>
</dbReference>
<keyword evidence="4" id="KW-1185">Reference proteome</keyword>
<keyword evidence="1" id="KW-0175">Coiled coil</keyword>
<feature type="coiled-coil region" evidence="1">
    <location>
        <begin position="129"/>
        <end position="223"/>
    </location>
</feature>
<dbReference type="Proteomes" id="UP000199296">
    <property type="component" value="Unassembled WGS sequence"/>
</dbReference>
<dbReference type="SUPFAM" id="SSF56954">
    <property type="entry name" value="Outer membrane efflux proteins (OEP)"/>
    <property type="match status" value="1"/>
</dbReference>
<accession>A0A1G7UP84</accession>
<evidence type="ECO:0000313" key="3">
    <source>
        <dbReference type="EMBL" id="SDG49297.1"/>
    </source>
</evidence>
<name>A0A1G7UP84_9FLAO</name>
<dbReference type="EMBL" id="FNCW01000002">
    <property type="protein sequence ID" value="SDG49297.1"/>
    <property type="molecule type" value="Genomic_DNA"/>
</dbReference>
<dbReference type="InterPro" id="IPR011053">
    <property type="entry name" value="Single_hybrid_motif"/>
</dbReference>
<dbReference type="AlphaFoldDB" id="A0A1G7UP84"/>
<evidence type="ECO:0000313" key="4">
    <source>
        <dbReference type="Proteomes" id="UP000199296"/>
    </source>
</evidence>
<organism evidence="3 4">
    <name type="scientific">Psychroflexus sediminis</name>
    <dbReference type="NCBI Taxonomy" id="470826"/>
    <lineage>
        <taxon>Bacteria</taxon>
        <taxon>Pseudomonadati</taxon>
        <taxon>Bacteroidota</taxon>
        <taxon>Flavobacteriia</taxon>
        <taxon>Flavobacteriales</taxon>
        <taxon>Flavobacteriaceae</taxon>
        <taxon>Psychroflexus</taxon>
    </lineage>
</organism>
<evidence type="ECO:0000256" key="2">
    <source>
        <dbReference type="SAM" id="Phobius"/>
    </source>
</evidence>
<reference evidence="3 4" key="1">
    <citation type="submission" date="2016-10" db="EMBL/GenBank/DDBJ databases">
        <authorList>
            <person name="de Groot N.N."/>
        </authorList>
    </citation>
    <scope>NUCLEOTIDE SEQUENCE [LARGE SCALE GENOMIC DNA]</scope>
    <source>
        <strain evidence="3 4">DSM 19803</strain>
    </source>
</reference>
<gene>
    <name evidence="3" type="ORF">SAMN04488027_102198</name>
</gene>
<dbReference type="OrthoDB" id="9760528at2"/>
<dbReference type="STRING" id="470826.SAMN04488027_102198"/>
<sequence>MLDISKLKLNEKVDLSKYKSMQYTFQKDRFLTFNKIMTIFGIVLLAILFLPWTQIVQGKGYVTALDPGQRAQSIESAIAGRIEKWYVKEGQIVEKGDTILHISEIKDKFFDPLLLERAQSQITAKNFSLESYVEKVKSLNYQIEALKEERKLKLEQALNKLIQANLKIESDSIDLEAAETQVVIAERQFERTESLEEEGLLAKTDLEAKKLQLQNSLAKVISQKNKLLSSRNELINAQIEISSIKASYQEKISKAESDKFTALSGQFDTEAQRTKLETDFSNFNVRSGMRFITAPQGGFVNKALQSGIGETFKEGTQIVSIMPIDFDLAVETYVDPIDLPLLHPGEPIRLIFDGWPAIFFSGWPNLSYGTYGGEIVAVSRTMDPQKGKFRVLIKEDPEEQPWPDVIRAGSGARTMALLEDVPVWYEIWRKINGFPPDYYTPQESNTDKNKNQNSKK</sequence>
<keyword evidence="2" id="KW-0472">Membrane</keyword>
<dbReference type="Gene3D" id="2.40.50.100">
    <property type="match status" value="1"/>
</dbReference>
<dbReference type="SUPFAM" id="SSF51230">
    <property type="entry name" value="Single hybrid motif"/>
    <property type="match status" value="1"/>
</dbReference>
<dbReference type="PANTHER" id="PTHR30386">
    <property type="entry name" value="MEMBRANE FUSION SUBUNIT OF EMRAB-TOLC MULTIDRUG EFFLUX PUMP"/>
    <property type="match status" value="1"/>
</dbReference>
<feature type="transmembrane region" description="Helical" evidence="2">
    <location>
        <begin position="30"/>
        <end position="52"/>
    </location>
</feature>
<keyword evidence="2" id="KW-0812">Transmembrane</keyword>
<proteinExistence type="predicted"/>
<keyword evidence="2" id="KW-1133">Transmembrane helix</keyword>